<name>A0AAV4IFG8_9GAST</name>
<dbReference type="Proteomes" id="UP000762676">
    <property type="component" value="Unassembled WGS sequence"/>
</dbReference>
<gene>
    <name evidence="1" type="ORF">ElyMa_004740600</name>
</gene>
<dbReference type="PANTHER" id="PTHR47510:SF3">
    <property type="entry name" value="ENDO_EXONUCLEASE_PHOSPHATASE DOMAIN-CONTAINING PROTEIN"/>
    <property type="match status" value="1"/>
</dbReference>
<reference evidence="1 2" key="1">
    <citation type="journal article" date="2021" name="Elife">
        <title>Chloroplast acquisition without the gene transfer in kleptoplastic sea slugs, Plakobranchus ocellatus.</title>
        <authorList>
            <person name="Maeda T."/>
            <person name="Takahashi S."/>
            <person name="Yoshida T."/>
            <person name="Shimamura S."/>
            <person name="Takaki Y."/>
            <person name="Nagai Y."/>
            <person name="Toyoda A."/>
            <person name="Suzuki Y."/>
            <person name="Arimoto A."/>
            <person name="Ishii H."/>
            <person name="Satoh N."/>
            <person name="Nishiyama T."/>
            <person name="Hasebe M."/>
            <person name="Maruyama T."/>
            <person name="Minagawa J."/>
            <person name="Obokata J."/>
            <person name="Shigenobu S."/>
        </authorList>
    </citation>
    <scope>NUCLEOTIDE SEQUENCE [LARGE SCALE GENOMIC DNA]</scope>
</reference>
<proteinExistence type="predicted"/>
<comment type="caution">
    <text evidence="1">The sequence shown here is derived from an EMBL/GenBank/DDBJ whole genome shotgun (WGS) entry which is preliminary data.</text>
</comment>
<accession>A0AAV4IFG8</accession>
<evidence type="ECO:0000313" key="2">
    <source>
        <dbReference type="Proteomes" id="UP000762676"/>
    </source>
</evidence>
<dbReference type="EMBL" id="BMAT01009511">
    <property type="protein sequence ID" value="GFS07778.1"/>
    <property type="molecule type" value="Genomic_DNA"/>
</dbReference>
<protein>
    <recommendedName>
        <fullName evidence="3">Reverse transcriptase domain-containing protein</fullName>
    </recommendedName>
</protein>
<dbReference type="AlphaFoldDB" id="A0AAV4IFG8"/>
<evidence type="ECO:0008006" key="3">
    <source>
        <dbReference type="Google" id="ProtNLM"/>
    </source>
</evidence>
<evidence type="ECO:0000313" key="1">
    <source>
        <dbReference type="EMBL" id="GFS07778.1"/>
    </source>
</evidence>
<organism evidence="1 2">
    <name type="scientific">Elysia marginata</name>
    <dbReference type="NCBI Taxonomy" id="1093978"/>
    <lineage>
        <taxon>Eukaryota</taxon>
        <taxon>Metazoa</taxon>
        <taxon>Spiralia</taxon>
        <taxon>Lophotrochozoa</taxon>
        <taxon>Mollusca</taxon>
        <taxon>Gastropoda</taxon>
        <taxon>Heterobranchia</taxon>
        <taxon>Euthyneura</taxon>
        <taxon>Panpulmonata</taxon>
        <taxon>Sacoglossa</taxon>
        <taxon>Placobranchoidea</taxon>
        <taxon>Plakobranchidae</taxon>
        <taxon>Elysia</taxon>
    </lineage>
</organism>
<keyword evidence="2" id="KW-1185">Reference proteome</keyword>
<sequence>MILFLPKYRPVLRKIAPTKNSVQIWIENMCEKFRGCFDCTDWSVFTEACETVNELNECVCEYIKFCEDLIVKKKEVTVYPNNKPWVTKEMKKILNEKKYIFKIADKALLKEKQKELKKVINKCRANYKKKIETHFKSGDIKKTWDGLKLAVNYTQKKGSIPDQFDSNDLNDFYARFDTDNNTDRVEQLWDRLEDERMAEAMIEFDESEIKNVFVKINEKKAAGSDGMNGKLLKVCADELSFIYTYLFNMSLFLNQIPVIW</sequence>
<dbReference type="PANTHER" id="PTHR47510">
    <property type="entry name" value="REVERSE TRANSCRIPTASE DOMAIN-CONTAINING PROTEIN"/>
    <property type="match status" value="1"/>
</dbReference>